<evidence type="ECO:0000313" key="2">
    <source>
        <dbReference type="Proteomes" id="UP000249057"/>
    </source>
</evidence>
<protein>
    <submittedName>
        <fullName evidence="1">Uncharacterized protein</fullName>
    </submittedName>
</protein>
<evidence type="ECO:0000313" key="1">
    <source>
        <dbReference type="EMBL" id="RAH51592.1"/>
    </source>
</evidence>
<organism evidence="1 2">
    <name type="scientific">Aspergillus brunneoviolaceus CBS 621.78</name>
    <dbReference type="NCBI Taxonomy" id="1450534"/>
    <lineage>
        <taxon>Eukaryota</taxon>
        <taxon>Fungi</taxon>
        <taxon>Dikarya</taxon>
        <taxon>Ascomycota</taxon>
        <taxon>Pezizomycotina</taxon>
        <taxon>Eurotiomycetes</taxon>
        <taxon>Eurotiomycetidae</taxon>
        <taxon>Eurotiales</taxon>
        <taxon>Aspergillaceae</taxon>
        <taxon>Aspergillus</taxon>
        <taxon>Aspergillus subgen. Circumdati</taxon>
    </lineage>
</organism>
<reference evidence="1" key="1">
    <citation type="submission" date="2018-02" db="EMBL/GenBank/DDBJ databases">
        <title>The genomes of Aspergillus section Nigri reveals drivers in fungal speciation.</title>
        <authorList>
            <consortium name="DOE Joint Genome Institute"/>
            <person name="Vesth T.C."/>
            <person name="Nybo J."/>
            <person name="Theobald S."/>
            <person name="Brandl J."/>
            <person name="Frisvad J.C."/>
            <person name="Nielsen K.F."/>
            <person name="Lyhne E.K."/>
            <person name="Kogle M.E."/>
            <person name="Kuo A."/>
            <person name="Riley R."/>
            <person name="Clum A."/>
            <person name="Nolan M."/>
            <person name="Lipzen A."/>
            <person name="Salamov A."/>
            <person name="Henrissat B."/>
            <person name="Wiebenga A."/>
            <person name="De vries R.P."/>
            <person name="Grigoriev I.V."/>
            <person name="Mortensen U.H."/>
            <person name="Andersen M.R."/>
            <person name="Baker S.E."/>
        </authorList>
    </citation>
    <scope>NUCLEOTIDE SEQUENCE</scope>
    <source>
        <strain evidence="1">CBS 621.78</strain>
    </source>
</reference>
<gene>
    <name evidence="1" type="ORF">BO95DRAFT_7277</name>
</gene>
<proteinExistence type="predicted"/>
<dbReference type="Proteomes" id="UP000249057">
    <property type="component" value="Unassembled WGS sequence"/>
</dbReference>
<sequence>MILLRVATGAINTTDLLSTHTRGPGHIITLHSGTVAMCSSLEQCTVYHSALLTLLESIIDSSCGTLSNRCYAPAIRHQQSVAPAVRFRPFAPNGMRVKYMVVPRGCSGAATLIGIGGGEVGGGKLSGRKLFLSLLLLSRFHPIHVYSATKKKKGKKRQRQKGKLTIHPILRCKCALCNGAME</sequence>
<accession>A0ACD1GR27</accession>
<keyword evidence="2" id="KW-1185">Reference proteome</keyword>
<name>A0ACD1GR27_9EURO</name>
<dbReference type="EMBL" id="KZ825310">
    <property type="protein sequence ID" value="RAH51592.1"/>
    <property type="molecule type" value="Genomic_DNA"/>
</dbReference>